<keyword evidence="5 6" id="KW-0378">Hydrolase</keyword>
<evidence type="ECO:0000256" key="4">
    <source>
        <dbReference type="ARBA" id="ARBA00013208"/>
    </source>
</evidence>
<protein>
    <recommendedName>
        <fullName evidence="4 6">Signal peptidase I</fullName>
        <ecNumber evidence="4 6">3.4.21.89</ecNumber>
    </recommendedName>
</protein>
<dbReference type="RefSeq" id="WP_377943728.1">
    <property type="nucleotide sequence ID" value="NZ_JBHUCX010000035.1"/>
</dbReference>
<dbReference type="GO" id="GO:0009003">
    <property type="term" value="F:signal peptidase activity"/>
    <property type="evidence" value="ECO:0007669"/>
    <property type="project" value="UniProtKB-EC"/>
</dbReference>
<feature type="domain" description="Peptidase S26" evidence="7">
    <location>
        <begin position="13"/>
        <end position="174"/>
    </location>
</feature>
<comment type="subcellular location">
    <subcellularLocation>
        <location evidence="2">Cell membrane</location>
        <topology evidence="2">Single-pass type II membrane protein</topology>
    </subcellularLocation>
    <subcellularLocation>
        <location evidence="6">Membrane</location>
        <topology evidence="6">Single-pass type II membrane protein</topology>
    </subcellularLocation>
</comment>
<evidence type="ECO:0000256" key="3">
    <source>
        <dbReference type="ARBA" id="ARBA00009370"/>
    </source>
</evidence>
<keyword evidence="9" id="KW-1185">Reference proteome</keyword>
<dbReference type="PROSITE" id="PS00761">
    <property type="entry name" value="SPASE_I_3"/>
    <property type="match status" value="1"/>
</dbReference>
<keyword evidence="6" id="KW-0645">Protease</keyword>
<comment type="caution">
    <text evidence="8">The sequence shown here is derived from an EMBL/GenBank/DDBJ whole genome shotgun (WGS) entry which is preliminary data.</text>
</comment>
<dbReference type="Proteomes" id="UP001597079">
    <property type="component" value="Unassembled WGS sequence"/>
</dbReference>
<evidence type="ECO:0000256" key="5">
    <source>
        <dbReference type="ARBA" id="ARBA00022801"/>
    </source>
</evidence>
<dbReference type="InterPro" id="IPR019758">
    <property type="entry name" value="Pept_S26A_signal_pept_1_CS"/>
</dbReference>
<evidence type="ECO:0000313" key="9">
    <source>
        <dbReference type="Proteomes" id="UP001597079"/>
    </source>
</evidence>
<dbReference type="InterPro" id="IPR036286">
    <property type="entry name" value="LexA/Signal_pep-like_sf"/>
</dbReference>
<accession>A0ABW4JLA3</accession>
<dbReference type="InterPro" id="IPR019757">
    <property type="entry name" value="Pept_S26A_signal_pept_1_Lys-AS"/>
</dbReference>
<dbReference type="CDD" id="cd06530">
    <property type="entry name" value="S26_SPase_I"/>
    <property type="match status" value="1"/>
</dbReference>
<dbReference type="PRINTS" id="PR00727">
    <property type="entry name" value="LEADERPTASE"/>
</dbReference>
<sequence>MKQRKKKQGWFTGWILPIFIGAVIAFGVRTCVVSAARVPSASMYPTIPATSPTNFSYIAVNKLATELGQIHRGEVVVFHYPDDPSLLYVKRVVGMPGDTIKVTENAVYIDGKKLNEQNPDIAKSNGAEVGTFHVPAGHYFMLGDNRTNSEDSRVWVHKYVARSAIVGQASFVLYPLNKIGGIAQSVN</sequence>
<proteinExistence type="inferred from homology"/>
<dbReference type="NCBIfam" id="TIGR02227">
    <property type="entry name" value="sigpep_I_bact"/>
    <property type="match status" value="1"/>
</dbReference>
<dbReference type="SUPFAM" id="SSF51306">
    <property type="entry name" value="LexA/Signal peptidase"/>
    <property type="match status" value="1"/>
</dbReference>
<dbReference type="Gene3D" id="2.10.109.10">
    <property type="entry name" value="Umud Fragment, subunit A"/>
    <property type="match status" value="1"/>
</dbReference>
<dbReference type="InterPro" id="IPR000223">
    <property type="entry name" value="Pept_S26A_signal_pept_1"/>
</dbReference>
<gene>
    <name evidence="8" type="primary">lepB</name>
    <name evidence="8" type="ORF">ACFSB2_14185</name>
</gene>
<evidence type="ECO:0000259" key="7">
    <source>
        <dbReference type="Pfam" id="PF10502"/>
    </source>
</evidence>
<dbReference type="PANTHER" id="PTHR43390">
    <property type="entry name" value="SIGNAL PEPTIDASE I"/>
    <property type="match status" value="1"/>
</dbReference>
<evidence type="ECO:0000256" key="6">
    <source>
        <dbReference type="RuleBase" id="RU362042"/>
    </source>
</evidence>
<dbReference type="InterPro" id="IPR019533">
    <property type="entry name" value="Peptidase_S26"/>
</dbReference>
<dbReference type="Pfam" id="PF10502">
    <property type="entry name" value="Peptidase_S26"/>
    <property type="match status" value="1"/>
</dbReference>
<evidence type="ECO:0000313" key="8">
    <source>
        <dbReference type="EMBL" id="MFD1675848.1"/>
    </source>
</evidence>
<organism evidence="8 9">
    <name type="scientific">Alicyclobacillus fodiniaquatilis</name>
    <dbReference type="NCBI Taxonomy" id="1661150"/>
    <lineage>
        <taxon>Bacteria</taxon>
        <taxon>Bacillati</taxon>
        <taxon>Bacillota</taxon>
        <taxon>Bacilli</taxon>
        <taxon>Bacillales</taxon>
        <taxon>Alicyclobacillaceae</taxon>
        <taxon>Alicyclobacillus</taxon>
    </lineage>
</organism>
<evidence type="ECO:0000256" key="1">
    <source>
        <dbReference type="ARBA" id="ARBA00000677"/>
    </source>
</evidence>
<evidence type="ECO:0000256" key="2">
    <source>
        <dbReference type="ARBA" id="ARBA00004401"/>
    </source>
</evidence>
<dbReference type="EMBL" id="JBHUCX010000035">
    <property type="protein sequence ID" value="MFD1675848.1"/>
    <property type="molecule type" value="Genomic_DNA"/>
</dbReference>
<reference evidence="9" key="1">
    <citation type="journal article" date="2019" name="Int. J. Syst. Evol. Microbiol.">
        <title>The Global Catalogue of Microorganisms (GCM) 10K type strain sequencing project: providing services to taxonomists for standard genome sequencing and annotation.</title>
        <authorList>
            <consortium name="The Broad Institute Genomics Platform"/>
            <consortium name="The Broad Institute Genome Sequencing Center for Infectious Disease"/>
            <person name="Wu L."/>
            <person name="Ma J."/>
        </authorList>
    </citation>
    <scope>NUCLEOTIDE SEQUENCE [LARGE SCALE GENOMIC DNA]</scope>
    <source>
        <strain evidence="9">CGMCC 1.12286</strain>
    </source>
</reference>
<dbReference type="EC" id="3.4.21.89" evidence="4 6"/>
<dbReference type="PROSITE" id="PS00760">
    <property type="entry name" value="SPASE_I_2"/>
    <property type="match status" value="1"/>
</dbReference>
<name>A0ABW4JLA3_9BACL</name>
<comment type="catalytic activity">
    <reaction evidence="1 6">
        <text>Cleavage of hydrophobic, N-terminal signal or leader sequences from secreted and periplasmic proteins.</text>
        <dbReference type="EC" id="3.4.21.89"/>
    </reaction>
</comment>
<dbReference type="PANTHER" id="PTHR43390:SF1">
    <property type="entry name" value="CHLOROPLAST PROCESSING PEPTIDASE"/>
    <property type="match status" value="1"/>
</dbReference>
<comment type="similarity">
    <text evidence="3 6">Belongs to the peptidase S26 family.</text>
</comment>